<dbReference type="InterPro" id="IPR054613">
    <property type="entry name" value="Peptidase_S78_dom"/>
</dbReference>
<dbReference type="Proteomes" id="UP001600941">
    <property type="component" value="Unassembled WGS sequence"/>
</dbReference>
<proteinExistence type="predicted"/>
<accession>A0ABQ0C2M9</accession>
<dbReference type="RefSeq" id="WP_033141856.1">
    <property type="nucleotide sequence ID" value="NZ_AP031413.1"/>
</dbReference>
<dbReference type="GO" id="GO:0008233">
    <property type="term" value="F:peptidase activity"/>
    <property type="evidence" value="ECO:0007669"/>
    <property type="project" value="UniProtKB-KW"/>
</dbReference>
<keyword evidence="6" id="KW-1185">Reference proteome</keyword>
<dbReference type="GO" id="GO:0006508">
    <property type="term" value="P:proteolysis"/>
    <property type="evidence" value="ECO:0007669"/>
    <property type="project" value="UniProtKB-KW"/>
</dbReference>
<gene>
    <name evidence="5" type="ORF">K340107D12_58560</name>
</gene>
<keyword evidence="1" id="KW-1188">Viral release from host cell</keyword>
<evidence type="ECO:0000256" key="2">
    <source>
        <dbReference type="ARBA" id="ARBA00022670"/>
    </source>
</evidence>
<evidence type="ECO:0000256" key="3">
    <source>
        <dbReference type="ARBA" id="ARBA00022801"/>
    </source>
</evidence>
<reference evidence="5 6" key="1">
    <citation type="submission" date="2024-04" db="EMBL/GenBank/DDBJ databases">
        <title>Defined microbial consortia suppress multidrug-resistant proinflammatory Enterobacteriaceae via ecological control.</title>
        <authorList>
            <person name="Furuichi M."/>
            <person name="Kawaguchi T."/>
            <person name="Pust M."/>
            <person name="Yasuma K."/>
            <person name="Plichta D."/>
            <person name="Hasegawa N."/>
            <person name="Ohya T."/>
            <person name="Bhattarai S."/>
            <person name="Sasajima S."/>
            <person name="Aoto Y."/>
            <person name="Tuganbaev T."/>
            <person name="Yaginuma M."/>
            <person name="Ueda M."/>
            <person name="Okahashi N."/>
            <person name="Amafuji K."/>
            <person name="Kiridooshi Y."/>
            <person name="Sugita K."/>
            <person name="Strazar M."/>
            <person name="Skelly A."/>
            <person name="Suda W."/>
            <person name="Hattori M."/>
            <person name="Nakamoto N."/>
            <person name="Caballero S."/>
            <person name="Norman J."/>
            <person name="Olle B."/>
            <person name="Tanoue T."/>
            <person name="Arita M."/>
            <person name="Bucci V."/>
            <person name="Atarashi K."/>
            <person name="Xavier R."/>
            <person name="Honda K."/>
        </authorList>
    </citation>
    <scope>NUCLEOTIDE SEQUENCE [LARGE SCALE GENOMIC DNA]</scope>
    <source>
        <strain evidence="6">k34-0107-D12</strain>
    </source>
</reference>
<dbReference type="EMBL" id="BAABZQ010000001">
    <property type="protein sequence ID" value="GAA6503040.1"/>
    <property type="molecule type" value="Genomic_DNA"/>
</dbReference>
<evidence type="ECO:0000256" key="1">
    <source>
        <dbReference type="ARBA" id="ARBA00022612"/>
    </source>
</evidence>
<sequence length="193" mass="22341">MREERGNEMRQMKGKISKFETREDSEDLYISGYFAVFGSDYELWPGATESVADTAFDGALSDDIRCLADHETRLVLGRTRAGTLTLKTDSRGLWGEVRINRNDMDAMNLYERVKRGDVDQCSFGFDILDEEFEDRGNEVHWTIKKVKLYEVSIVTFPAYTETSVSARKSQIETLRRRSLEAWRERMLGRLKGE</sequence>
<evidence type="ECO:0000313" key="6">
    <source>
        <dbReference type="Proteomes" id="UP001600941"/>
    </source>
</evidence>
<dbReference type="NCBIfam" id="TIGR01543">
    <property type="entry name" value="proheadase_HK97"/>
    <property type="match status" value="1"/>
</dbReference>
<keyword evidence="3" id="KW-0378">Hydrolase</keyword>
<dbReference type="InterPro" id="IPR006433">
    <property type="entry name" value="Prohead_protease"/>
</dbReference>
<feature type="domain" description="Prohead serine protease" evidence="4">
    <location>
        <begin position="19"/>
        <end position="175"/>
    </location>
</feature>
<evidence type="ECO:0000313" key="5">
    <source>
        <dbReference type="EMBL" id="GAA6503040.1"/>
    </source>
</evidence>
<organism evidence="5 6">
    <name type="scientific">Blautia parvula</name>
    <dbReference type="NCBI Taxonomy" id="2877527"/>
    <lineage>
        <taxon>Bacteria</taxon>
        <taxon>Bacillati</taxon>
        <taxon>Bacillota</taxon>
        <taxon>Clostridia</taxon>
        <taxon>Lachnospirales</taxon>
        <taxon>Lachnospiraceae</taxon>
        <taxon>Blautia</taxon>
    </lineage>
</organism>
<evidence type="ECO:0000259" key="4">
    <source>
        <dbReference type="Pfam" id="PF04586"/>
    </source>
</evidence>
<protein>
    <submittedName>
        <fullName evidence="5">HK97 family phage prohead protease</fullName>
    </submittedName>
</protein>
<keyword evidence="2 5" id="KW-0645">Protease</keyword>
<name>A0ABQ0C2M9_9FIRM</name>
<dbReference type="Pfam" id="PF04586">
    <property type="entry name" value="Peptidase_S78"/>
    <property type="match status" value="1"/>
</dbReference>
<comment type="caution">
    <text evidence="5">The sequence shown here is derived from an EMBL/GenBank/DDBJ whole genome shotgun (WGS) entry which is preliminary data.</text>
</comment>